<sequence length="222" mass="26278">MQANSISVKNLRNNIKNKDNILSEITKLINKISLENDDLKIKTCIINAHKKINYYLNNPATSSSTQEELEPSALIQEEKWIEVKLETGRQIEVETWKDIIKIPEFLMEITSYLHPKDLFALMHINKFFYYMLKFNSNIAQDIWRSLRQLYQIQTFKCSMHLLECNQIHHFKSSADIKLELEKSEYPLELYPTLHSADFDQLQEDAKNVHNEYDKKIPDDQNQ</sequence>
<comment type="caution">
    <text evidence="1">The sequence shown here is derived from an EMBL/GenBank/DDBJ whole genome shotgun (WGS) entry which is preliminary data.</text>
</comment>
<gene>
    <name evidence="1" type="ORF">F8M41_016135</name>
</gene>
<evidence type="ECO:0000313" key="2">
    <source>
        <dbReference type="Proteomes" id="UP000439903"/>
    </source>
</evidence>
<proteinExistence type="predicted"/>
<accession>A0A8H4APT5</accession>
<reference evidence="1 2" key="1">
    <citation type="journal article" date="2019" name="Environ. Microbiol.">
        <title>At the nexus of three kingdoms: the genome of the mycorrhizal fungus Gigaspora margarita provides insights into plant, endobacterial and fungal interactions.</title>
        <authorList>
            <person name="Venice F."/>
            <person name="Ghignone S."/>
            <person name="Salvioli di Fossalunga A."/>
            <person name="Amselem J."/>
            <person name="Novero M."/>
            <person name="Xianan X."/>
            <person name="Sedzielewska Toro K."/>
            <person name="Morin E."/>
            <person name="Lipzen A."/>
            <person name="Grigoriev I.V."/>
            <person name="Henrissat B."/>
            <person name="Martin F.M."/>
            <person name="Bonfante P."/>
        </authorList>
    </citation>
    <scope>NUCLEOTIDE SEQUENCE [LARGE SCALE GENOMIC DNA]</scope>
    <source>
        <strain evidence="1 2">BEG34</strain>
    </source>
</reference>
<organism evidence="1 2">
    <name type="scientific">Gigaspora margarita</name>
    <dbReference type="NCBI Taxonomy" id="4874"/>
    <lineage>
        <taxon>Eukaryota</taxon>
        <taxon>Fungi</taxon>
        <taxon>Fungi incertae sedis</taxon>
        <taxon>Mucoromycota</taxon>
        <taxon>Glomeromycotina</taxon>
        <taxon>Glomeromycetes</taxon>
        <taxon>Diversisporales</taxon>
        <taxon>Gigasporaceae</taxon>
        <taxon>Gigaspora</taxon>
    </lineage>
</organism>
<dbReference type="OrthoDB" id="2322499at2759"/>
<dbReference type="EMBL" id="WTPW01000346">
    <property type="protein sequence ID" value="KAF0520750.1"/>
    <property type="molecule type" value="Genomic_DNA"/>
</dbReference>
<dbReference type="AlphaFoldDB" id="A0A8H4APT5"/>
<protein>
    <recommendedName>
        <fullName evidence="3">F-box domain-containing protein</fullName>
    </recommendedName>
</protein>
<name>A0A8H4APT5_GIGMA</name>
<keyword evidence="2" id="KW-1185">Reference proteome</keyword>
<evidence type="ECO:0000313" key="1">
    <source>
        <dbReference type="EMBL" id="KAF0520750.1"/>
    </source>
</evidence>
<evidence type="ECO:0008006" key="3">
    <source>
        <dbReference type="Google" id="ProtNLM"/>
    </source>
</evidence>
<dbReference type="Proteomes" id="UP000439903">
    <property type="component" value="Unassembled WGS sequence"/>
</dbReference>